<dbReference type="GO" id="GO:0000156">
    <property type="term" value="F:phosphorelay response regulator activity"/>
    <property type="evidence" value="ECO:0007669"/>
    <property type="project" value="TreeGrafter"/>
</dbReference>
<evidence type="ECO:0000256" key="2">
    <source>
        <dbReference type="ARBA" id="ARBA00023015"/>
    </source>
</evidence>
<dbReference type="Gene3D" id="1.10.10.10">
    <property type="entry name" value="Winged helix-like DNA-binding domain superfamily/Winged helix DNA-binding domain"/>
    <property type="match status" value="1"/>
</dbReference>
<dbReference type="SUPFAM" id="SSF52172">
    <property type="entry name" value="CheY-like"/>
    <property type="match status" value="1"/>
</dbReference>
<keyword evidence="3 7" id="KW-0238">DNA-binding</keyword>
<dbReference type="RefSeq" id="WP_271713712.1">
    <property type="nucleotide sequence ID" value="NZ_AP024169.1"/>
</dbReference>
<feature type="DNA-binding region" description="OmpR/PhoB-type" evidence="7">
    <location>
        <begin position="133"/>
        <end position="227"/>
    </location>
</feature>
<dbReference type="CDD" id="cd00383">
    <property type="entry name" value="trans_reg_C"/>
    <property type="match status" value="1"/>
</dbReference>
<keyword evidence="6" id="KW-0597">Phosphoprotein</keyword>
<keyword evidence="11" id="KW-1185">Reference proteome</keyword>
<dbReference type="InterPro" id="IPR016032">
    <property type="entry name" value="Sig_transdc_resp-reg_C-effctor"/>
</dbReference>
<dbReference type="EMBL" id="AP024169">
    <property type="protein sequence ID" value="BCN32685.1"/>
    <property type="molecule type" value="Genomic_DNA"/>
</dbReference>
<dbReference type="PROSITE" id="PS51755">
    <property type="entry name" value="OMPR_PHOB"/>
    <property type="match status" value="1"/>
</dbReference>
<evidence type="ECO:0000256" key="1">
    <source>
        <dbReference type="ARBA" id="ARBA00018672"/>
    </source>
</evidence>
<dbReference type="InterPro" id="IPR001789">
    <property type="entry name" value="Sig_transdc_resp-reg_receiver"/>
</dbReference>
<dbReference type="AlphaFoldDB" id="A0A7R7EPI0"/>
<dbReference type="KEGG" id="ahb:bsdtb5_39800"/>
<dbReference type="InterPro" id="IPR011006">
    <property type="entry name" value="CheY-like_superfamily"/>
</dbReference>
<evidence type="ECO:0000259" key="9">
    <source>
        <dbReference type="PROSITE" id="PS51755"/>
    </source>
</evidence>
<dbReference type="Gene3D" id="6.10.250.690">
    <property type="match status" value="1"/>
</dbReference>
<evidence type="ECO:0000256" key="4">
    <source>
        <dbReference type="ARBA" id="ARBA00023163"/>
    </source>
</evidence>
<evidence type="ECO:0000313" key="10">
    <source>
        <dbReference type="EMBL" id="BCN32685.1"/>
    </source>
</evidence>
<dbReference type="PANTHER" id="PTHR48111:SF2">
    <property type="entry name" value="RESPONSE REGULATOR SAER"/>
    <property type="match status" value="1"/>
</dbReference>
<feature type="domain" description="OmpR/PhoB-type" evidence="9">
    <location>
        <begin position="133"/>
        <end position="227"/>
    </location>
</feature>
<evidence type="ECO:0000256" key="3">
    <source>
        <dbReference type="ARBA" id="ARBA00023125"/>
    </source>
</evidence>
<comment type="function">
    <text evidence="5">May play the central regulatory role in sporulation. It may be an element of the effector pathway responsible for the activation of sporulation genes in response to nutritional stress. Spo0A may act in concert with spo0H (a sigma factor) to control the expression of some genes that are critical to the sporulation process.</text>
</comment>
<dbReference type="CDD" id="cd17574">
    <property type="entry name" value="REC_OmpR"/>
    <property type="match status" value="1"/>
</dbReference>
<evidence type="ECO:0000256" key="6">
    <source>
        <dbReference type="PROSITE-ProRule" id="PRU00169"/>
    </source>
</evidence>
<sequence>MYHVLIVDDEKEIIDLLRLYLEQDEVKIYEAYDGEMGYEVFKKYEIDLALVDIMMPRMNGYELVKKVQRLIPGGKEIPIMFLTARGELQDRILGLDLGADDYITKPFEPLEVAARVRARLRRRKNMQTPDKLAHELRVGDIILSLEECQITLGEEVTTLTKVEYLVLKMFMENPGRVFTKEQIYETGWEDSYVVDDNTIRVIISRLRDKVGEDRIKTIRGLGYRMEKG</sequence>
<dbReference type="GO" id="GO:0000976">
    <property type="term" value="F:transcription cis-regulatory region binding"/>
    <property type="evidence" value="ECO:0007669"/>
    <property type="project" value="TreeGrafter"/>
</dbReference>
<feature type="domain" description="Response regulatory" evidence="8">
    <location>
        <begin position="3"/>
        <end position="120"/>
    </location>
</feature>
<dbReference type="SUPFAM" id="SSF46894">
    <property type="entry name" value="C-terminal effector domain of the bipartite response regulators"/>
    <property type="match status" value="1"/>
</dbReference>
<evidence type="ECO:0000256" key="5">
    <source>
        <dbReference type="ARBA" id="ARBA00024867"/>
    </source>
</evidence>
<keyword evidence="4" id="KW-0804">Transcription</keyword>
<dbReference type="PROSITE" id="PS50110">
    <property type="entry name" value="RESPONSE_REGULATORY"/>
    <property type="match status" value="1"/>
</dbReference>
<proteinExistence type="predicted"/>
<organism evidence="10 11">
    <name type="scientific">Anaeromicropila herbilytica</name>
    <dbReference type="NCBI Taxonomy" id="2785025"/>
    <lineage>
        <taxon>Bacteria</taxon>
        <taxon>Bacillati</taxon>
        <taxon>Bacillota</taxon>
        <taxon>Clostridia</taxon>
        <taxon>Lachnospirales</taxon>
        <taxon>Lachnospiraceae</taxon>
        <taxon>Anaeromicropila</taxon>
    </lineage>
</organism>
<gene>
    <name evidence="10" type="ORF">bsdtb5_39800</name>
</gene>
<dbReference type="SMART" id="SM00448">
    <property type="entry name" value="REC"/>
    <property type="match status" value="1"/>
</dbReference>
<accession>A0A7R7EPI0</accession>
<dbReference type="InterPro" id="IPR036388">
    <property type="entry name" value="WH-like_DNA-bd_sf"/>
</dbReference>
<dbReference type="Proteomes" id="UP000595897">
    <property type="component" value="Chromosome"/>
</dbReference>
<evidence type="ECO:0000313" key="11">
    <source>
        <dbReference type="Proteomes" id="UP000595897"/>
    </source>
</evidence>
<dbReference type="GO" id="GO:0006355">
    <property type="term" value="P:regulation of DNA-templated transcription"/>
    <property type="evidence" value="ECO:0007669"/>
    <property type="project" value="InterPro"/>
</dbReference>
<protein>
    <recommendedName>
        <fullName evidence="1">Stage 0 sporulation protein A homolog</fullName>
    </recommendedName>
</protein>
<keyword evidence="2" id="KW-0805">Transcription regulation</keyword>
<dbReference type="InterPro" id="IPR039420">
    <property type="entry name" value="WalR-like"/>
</dbReference>
<name>A0A7R7EPI0_9FIRM</name>
<reference evidence="10 11" key="1">
    <citation type="submission" date="2020-11" db="EMBL/GenBank/DDBJ databases">
        <title>Draft genome sequencing of a Lachnospiraceae strain isolated from anoxic soil subjected to BSD treatment.</title>
        <authorList>
            <person name="Uek A."/>
            <person name="Tonouchi A."/>
        </authorList>
    </citation>
    <scope>NUCLEOTIDE SEQUENCE [LARGE SCALE GENOMIC DNA]</scope>
    <source>
        <strain evidence="10 11">TB5</strain>
    </source>
</reference>
<dbReference type="Pfam" id="PF00072">
    <property type="entry name" value="Response_reg"/>
    <property type="match status" value="1"/>
</dbReference>
<dbReference type="Pfam" id="PF00486">
    <property type="entry name" value="Trans_reg_C"/>
    <property type="match status" value="1"/>
</dbReference>
<dbReference type="GO" id="GO:0032993">
    <property type="term" value="C:protein-DNA complex"/>
    <property type="evidence" value="ECO:0007669"/>
    <property type="project" value="TreeGrafter"/>
</dbReference>
<dbReference type="Gene3D" id="3.40.50.2300">
    <property type="match status" value="1"/>
</dbReference>
<dbReference type="SMART" id="SM00862">
    <property type="entry name" value="Trans_reg_C"/>
    <property type="match status" value="1"/>
</dbReference>
<dbReference type="InterPro" id="IPR001867">
    <property type="entry name" value="OmpR/PhoB-type_DNA-bd"/>
</dbReference>
<feature type="modified residue" description="4-aspartylphosphate" evidence="6">
    <location>
        <position position="52"/>
    </location>
</feature>
<dbReference type="GO" id="GO:0005829">
    <property type="term" value="C:cytosol"/>
    <property type="evidence" value="ECO:0007669"/>
    <property type="project" value="TreeGrafter"/>
</dbReference>
<evidence type="ECO:0000256" key="7">
    <source>
        <dbReference type="PROSITE-ProRule" id="PRU01091"/>
    </source>
</evidence>
<dbReference type="PANTHER" id="PTHR48111">
    <property type="entry name" value="REGULATOR OF RPOS"/>
    <property type="match status" value="1"/>
</dbReference>
<evidence type="ECO:0000259" key="8">
    <source>
        <dbReference type="PROSITE" id="PS50110"/>
    </source>
</evidence>